<dbReference type="Gene3D" id="3.30.40.10">
    <property type="entry name" value="Zinc/RING finger domain, C3HC4 (zinc finger)"/>
    <property type="match status" value="1"/>
</dbReference>
<dbReference type="InterPro" id="IPR001841">
    <property type="entry name" value="Znf_RING"/>
</dbReference>
<dbReference type="InterPro" id="IPR047153">
    <property type="entry name" value="TRIM45/56/19-like"/>
</dbReference>
<gene>
    <name evidence="8" type="ORF">ACJMK2_031414</name>
</gene>
<evidence type="ECO:0000259" key="7">
    <source>
        <dbReference type="PROSITE" id="PS50119"/>
    </source>
</evidence>
<evidence type="ECO:0000256" key="5">
    <source>
        <dbReference type="SAM" id="MobiDB-lite"/>
    </source>
</evidence>
<evidence type="ECO:0000256" key="2">
    <source>
        <dbReference type="ARBA" id="ARBA00022771"/>
    </source>
</evidence>
<evidence type="ECO:0000313" key="8">
    <source>
        <dbReference type="EMBL" id="KAL3879101.1"/>
    </source>
</evidence>
<dbReference type="GO" id="GO:0008270">
    <property type="term" value="F:zinc ion binding"/>
    <property type="evidence" value="ECO:0007669"/>
    <property type="project" value="UniProtKB-KW"/>
</dbReference>
<dbReference type="PROSITE" id="PS50119">
    <property type="entry name" value="ZF_BBOX"/>
    <property type="match status" value="1"/>
</dbReference>
<sequence>MATGEDVPDAAANNKRSLVVDEAAFEEQFLRCNICRDKFDQAEKCPKSLPCNHTFCLPCLKQVFDHNQDNSRRAQFAWTDDTFDGMLKCPTCRVEIFLSRSEISALPNDHRVIQMMDFLSQVVVKTQNVCTKHERQPLNFFCRTCIGPVCRDCTVLDHKEAQGHKIVDVSEALNENKEEFNNMENKGKQLLGNMKSRSDSLANSSKRLDLVERQLRSQIKDTFIEYRLLLERRQEGQIKILHEMIKERKSAINSRFVEVCTKGSELQKLFDTFTKAKEANDVQKLFKVHQKMKEKQDAYADIANANDDNLFVSCKFEVENEGQFLSEMSCLGEVTSKPDLDLKKPVPAHQLVVLDMEERRYQESTQLPDPQDCEDLIVTRVEPSTLRERPSRSRPSRYRDDDPDAMDHEEITSSYLMRIASRLNATNANLSEAILGMSPDSSSEQQSDQMPHPQSSNGSRRGQRSRRSQNQDSVRVIRHPLELHNYTSSRYSGSDTRRNEDG</sequence>
<dbReference type="PROSITE" id="PS00518">
    <property type="entry name" value="ZF_RING_1"/>
    <property type="match status" value="1"/>
</dbReference>
<dbReference type="InterPro" id="IPR027370">
    <property type="entry name" value="Znf-RING_euk"/>
</dbReference>
<keyword evidence="9" id="KW-1185">Reference proteome</keyword>
<dbReference type="Pfam" id="PF00643">
    <property type="entry name" value="zf-B_box"/>
    <property type="match status" value="1"/>
</dbReference>
<accession>A0ABD3X0I6</accession>
<dbReference type="Proteomes" id="UP001634394">
    <property type="component" value="Unassembled WGS sequence"/>
</dbReference>
<feature type="region of interest" description="Disordered" evidence="5">
    <location>
        <begin position="436"/>
        <end position="502"/>
    </location>
</feature>
<evidence type="ECO:0000256" key="1">
    <source>
        <dbReference type="ARBA" id="ARBA00022723"/>
    </source>
</evidence>
<keyword evidence="1" id="KW-0479">Metal-binding</keyword>
<organism evidence="8 9">
    <name type="scientific">Sinanodonta woodiana</name>
    <name type="common">Chinese pond mussel</name>
    <name type="synonym">Anodonta woodiana</name>
    <dbReference type="NCBI Taxonomy" id="1069815"/>
    <lineage>
        <taxon>Eukaryota</taxon>
        <taxon>Metazoa</taxon>
        <taxon>Spiralia</taxon>
        <taxon>Lophotrochozoa</taxon>
        <taxon>Mollusca</taxon>
        <taxon>Bivalvia</taxon>
        <taxon>Autobranchia</taxon>
        <taxon>Heteroconchia</taxon>
        <taxon>Palaeoheterodonta</taxon>
        <taxon>Unionida</taxon>
        <taxon>Unionoidea</taxon>
        <taxon>Unionidae</taxon>
        <taxon>Unioninae</taxon>
        <taxon>Sinanodonta</taxon>
    </lineage>
</organism>
<dbReference type="PANTHER" id="PTHR25462:SF296">
    <property type="entry name" value="MEIOTIC P26, ISOFORM F"/>
    <property type="match status" value="1"/>
</dbReference>
<dbReference type="Pfam" id="PF13445">
    <property type="entry name" value="zf-RING_UBOX"/>
    <property type="match status" value="1"/>
</dbReference>
<evidence type="ECO:0000259" key="6">
    <source>
        <dbReference type="PROSITE" id="PS50089"/>
    </source>
</evidence>
<dbReference type="SMART" id="SM00184">
    <property type="entry name" value="RING"/>
    <property type="match status" value="1"/>
</dbReference>
<feature type="compositionally biased region" description="Polar residues" evidence="5">
    <location>
        <begin position="485"/>
        <end position="494"/>
    </location>
</feature>
<dbReference type="PANTHER" id="PTHR25462">
    <property type="entry name" value="BONUS, ISOFORM C-RELATED"/>
    <property type="match status" value="1"/>
</dbReference>
<dbReference type="SUPFAM" id="SSF57850">
    <property type="entry name" value="RING/U-box"/>
    <property type="match status" value="1"/>
</dbReference>
<dbReference type="InterPro" id="IPR013083">
    <property type="entry name" value="Znf_RING/FYVE/PHD"/>
</dbReference>
<feature type="compositionally biased region" description="Basic and acidic residues" evidence="5">
    <location>
        <begin position="385"/>
        <end position="406"/>
    </location>
</feature>
<dbReference type="AlphaFoldDB" id="A0ABD3X0I6"/>
<keyword evidence="2 4" id="KW-0863">Zinc-finger</keyword>
<feature type="domain" description="RING-type" evidence="6">
    <location>
        <begin position="32"/>
        <end position="93"/>
    </location>
</feature>
<evidence type="ECO:0000313" key="9">
    <source>
        <dbReference type="Proteomes" id="UP001634394"/>
    </source>
</evidence>
<dbReference type="Gene3D" id="3.30.160.60">
    <property type="entry name" value="Classic Zinc Finger"/>
    <property type="match status" value="1"/>
</dbReference>
<feature type="domain" description="B box-type" evidence="7">
    <location>
        <begin position="125"/>
        <end position="169"/>
    </location>
</feature>
<feature type="compositionally biased region" description="Low complexity" evidence="5">
    <location>
        <begin position="437"/>
        <end position="460"/>
    </location>
</feature>
<name>A0ABD3X0I6_SINWO</name>
<dbReference type="InterPro" id="IPR017907">
    <property type="entry name" value="Znf_RING_CS"/>
</dbReference>
<dbReference type="SMART" id="SM00336">
    <property type="entry name" value="BBOX"/>
    <property type="match status" value="1"/>
</dbReference>
<comment type="caution">
    <text evidence="8">The sequence shown here is derived from an EMBL/GenBank/DDBJ whole genome shotgun (WGS) entry which is preliminary data.</text>
</comment>
<reference evidence="8 9" key="1">
    <citation type="submission" date="2024-11" db="EMBL/GenBank/DDBJ databases">
        <title>Chromosome-level genome assembly of the freshwater bivalve Anodonta woodiana.</title>
        <authorList>
            <person name="Chen X."/>
        </authorList>
    </citation>
    <scope>NUCLEOTIDE SEQUENCE [LARGE SCALE GENOMIC DNA]</scope>
    <source>
        <strain evidence="8">MN2024</strain>
        <tissue evidence="8">Gills</tissue>
    </source>
</reference>
<evidence type="ECO:0000256" key="3">
    <source>
        <dbReference type="ARBA" id="ARBA00022833"/>
    </source>
</evidence>
<protein>
    <submittedName>
        <fullName evidence="8">Uncharacterized protein</fullName>
    </submittedName>
</protein>
<evidence type="ECO:0000256" key="4">
    <source>
        <dbReference type="PROSITE-ProRule" id="PRU00024"/>
    </source>
</evidence>
<keyword evidence="3" id="KW-0862">Zinc</keyword>
<dbReference type="InterPro" id="IPR000315">
    <property type="entry name" value="Znf_B-box"/>
</dbReference>
<feature type="region of interest" description="Disordered" evidence="5">
    <location>
        <begin position="379"/>
        <end position="406"/>
    </location>
</feature>
<dbReference type="EMBL" id="JBJQND010000004">
    <property type="protein sequence ID" value="KAL3879101.1"/>
    <property type="molecule type" value="Genomic_DNA"/>
</dbReference>
<dbReference type="SUPFAM" id="SSF57845">
    <property type="entry name" value="B-box zinc-binding domain"/>
    <property type="match status" value="1"/>
</dbReference>
<dbReference type="PROSITE" id="PS50089">
    <property type="entry name" value="ZF_RING_2"/>
    <property type="match status" value="1"/>
</dbReference>
<proteinExistence type="predicted"/>